<dbReference type="GO" id="GO:0005525">
    <property type="term" value="F:GTP binding"/>
    <property type="evidence" value="ECO:0007669"/>
    <property type="project" value="UniProtKB-KW"/>
</dbReference>
<keyword evidence="6" id="KW-0479">Metal-binding</keyword>
<feature type="compositionally biased region" description="Basic and acidic residues" evidence="18">
    <location>
        <begin position="400"/>
        <end position="435"/>
    </location>
</feature>
<feature type="compositionally biased region" description="Basic and acidic residues" evidence="18">
    <location>
        <begin position="19"/>
        <end position="41"/>
    </location>
</feature>
<dbReference type="Gene3D" id="3.40.50.300">
    <property type="entry name" value="P-loop containing nucleotide triphosphate hydrolases"/>
    <property type="match status" value="1"/>
</dbReference>
<evidence type="ECO:0000256" key="18">
    <source>
        <dbReference type="SAM" id="MobiDB-lite"/>
    </source>
</evidence>
<evidence type="ECO:0000256" key="7">
    <source>
        <dbReference type="ARBA" id="ARBA00022741"/>
    </source>
</evidence>
<dbReference type="GO" id="GO:0003924">
    <property type="term" value="F:GTPase activity"/>
    <property type="evidence" value="ECO:0007669"/>
    <property type="project" value="InterPro"/>
</dbReference>
<dbReference type="EMBL" id="CM007390">
    <property type="protein sequence ID" value="ONK57100.1"/>
    <property type="molecule type" value="Genomic_DNA"/>
</dbReference>
<evidence type="ECO:0000313" key="21">
    <source>
        <dbReference type="Proteomes" id="UP000243459"/>
    </source>
</evidence>
<feature type="compositionally biased region" description="Acidic residues" evidence="18">
    <location>
        <begin position="94"/>
        <end position="115"/>
    </location>
</feature>
<dbReference type="InterPro" id="IPR024283">
    <property type="entry name" value="TOC159_MAD"/>
</dbReference>
<keyword evidence="14" id="KW-0472">Membrane</keyword>
<dbReference type="GO" id="GO:0045036">
    <property type="term" value="P:protein targeting to chloroplast"/>
    <property type="evidence" value="ECO:0007669"/>
    <property type="project" value="InterPro"/>
</dbReference>
<evidence type="ECO:0000256" key="3">
    <source>
        <dbReference type="ARBA" id="ARBA00022528"/>
    </source>
</evidence>
<evidence type="ECO:0000256" key="2">
    <source>
        <dbReference type="ARBA" id="ARBA00022448"/>
    </source>
</evidence>
<dbReference type="GO" id="GO:0046872">
    <property type="term" value="F:metal ion binding"/>
    <property type="evidence" value="ECO:0007669"/>
    <property type="project" value="UniProtKB-KW"/>
</dbReference>
<dbReference type="OMA" id="QDNIPGR"/>
<comment type="subcellular location">
    <subcellularLocation>
        <location evidence="15">Plastid</location>
        <location evidence="15">Chloroplast outer membrane</location>
        <topology evidence="15">Single-pass membrane protein</topology>
    </subcellularLocation>
</comment>
<feature type="region of interest" description="Disordered" evidence="18">
    <location>
        <begin position="842"/>
        <end position="867"/>
    </location>
</feature>
<reference evidence="21" key="1">
    <citation type="journal article" date="2017" name="Nat. Commun.">
        <title>The asparagus genome sheds light on the origin and evolution of a young Y chromosome.</title>
        <authorList>
            <person name="Harkess A."/>
            <person name="Zhou J."/>
            <person name="Xu C."/>
            <person name="Bowers J.E."/>
            <person name="Van der Hulst R."/>
            <person name="Ayyampalayam S."/>
            <person name="Mercati F."/>
            <person name="Riccardi P."/>
            <person name="McKain M.R."/>
            <person name="Kakrana A."/>
            <person name="Tang H."/>
            <person name="Ray J."/>
            <person name="Groenendijk J."/>
            <person name="Arikit S."/>
            <person name="Mathioni S.M."/>
            <person name="Nakano M."/>
            <person name="Shan H."/>
            <person name="Telgmann-Rauber A."/>
            <person name="Kanno A."/>
            <person name="Yue Z."/>
            <person name="Chen H."/>
            <person name="Li W."/>
            <person name="Chen Y."/>
            <person name="Xu X."/>
            <person name="Zhang Y."/>
            <person name="Luo S."/>
            <person name="Chen H."/>
            <person name="Gao J."/>
            <person name="Mao Z."/>
            <person name="Pires J.C."/>
            <person name="Luo M."/>
            <person name="Kudrna D."/>
            <person name="Wing R.A."/>
            <person name="Meyers B.C."/>
            <person name="Yi K."/>
            <person name="Kong H."/>
            <person name="Lavrijsen P."/>
            <person name="Sunseri F."/>
            <person name="Falavigna A."/>
            <person name="Ye Y."/>
            <person name="Leebens-Mack J.H."/>
            <person name="Chen G."/>
        </authorList>
    </citation>
    <scope>NUCLEOTIDE SEQUENCE [LARGE SCALE GENOMIC DNA]</scope>
    <source>
        <strain evidence="21">cv. DH0086</strain>
    </source>
</reference>
<dbReference type="Pfam" id="PF11886">
    <property type="entry name" value="TOC159_MAD"/>
    <property type="match status" value="1"/>
</dbReference>
<feature type="region of interest" description="Disordered" evidence="18">
    <location>
        <begin position="218"/>
        <end position="254"/>
    </location>
</feature>
<feature type="compositionally biased region" description="Basic and acidic residues" evidence="18">
    <location>
        <begin position="308"/>
        <end position="336"/>
    </location>
</feature>
<dbReference type="InterPro" id="IPR006703">
    <property type="entry name" value="G_AIG1"/>
</dbReference>
<dbReference type="PANTHER" id="PTHR10903:SF135">
    <property type="entry name" value="TRANSLOCASE OF CHLOROPLAST 120, CHLOROPLASTIC-RELATED"/>
    <property type="match status" value="1"/>
</dbReference>
<feature type="region of interest" description="Disordered" evidence="18">
    <location>
        <begin position="178"/>
        <end position="204"/>
    </location>
</feature>
<evidence type="ECO:0000259" key="19">
    <source>
        <dbReference type="PROSITE" id="PS51720"/>
    </source>
</evidence>
<keyword evidence="21" id="KW-1185">Reference proteome</keyword>
<dbReference type="InterPro" id="IPR027417">
    <property type="entry name" value="P-loop_NTPase"/>
</dbReference>
<keyword evidence="8" id="KW-0378">Hydrolase</keyword>
<dbReference type="InterPro" id="IPR045058">
    <property type="entry name" value="GIMA/IAN/Toc"/>
</dbReference>
<feature type="region of interest" description="Disordered" evidence="18">
    <location>
        <begin position="304"/>
        <end position="336"/>
    </location>
</feature>
<dbReference type="GO" id="GO:0015031">
    <property type="term" value="P:protein transport"/>
    <property type="evidence" value="ECO:0007669"/>
    <property type="project" value="UniProtKB-KW"/>
</dbReference>
<feature type="compositionally biased region" description="Acidic residues" evidence="18">
    <location>
        <begin position="497"/>
        <end position="507"/>
    </location>
</feature>
<feature type="compositionally biased region" description="Basic and acidic residues" evidence="18">
    <location>
        <begin position="55"/>
        <end position="65"/>
    </location>
</feature>
<dbReference type="SUPFAM" id="SSF52540">
    <property type="entry name" value="P-loop containing nucleoside triphosphate hydrolases"/>
    <property type="match status" value="1"/>
</dbReference>
<evidence type="ECO:0000256" key="12">
    <source>
        <dbReference type="ARBA" id="ARBA00022989"/>
    </source>
</evidence>
<evidence type="ECO:0000256" key="8">
    <source>
        <dbReference type="ARBA" id="ARBA00022801"/>
    </source>
</evidence>
<accession>A0A5P1E3H0</accession>
<evidence type="ECO:0000256" key="17">
    <source>
        <dbReference type="ARBA" id="ARBA00045184"/>
    </source>
</evidence>
<dbReference type="FunFam" id="3.40.50.300:FF:000413">
    <property type="entry name" value="Translocase of chloroplast 120, chloroplastic"/>
    <property type="match status" value="1"/>
</dbReference>
<evidence type="ECO:0000256" key="11">
    <source>
        <dbReference type="ARBA" id="ARBA00022927"/>
    </source>
</evidence>
<evidence type="ECO:0000256" key="15">
    <source>
        <dbReference type="ARBA" id="ARBA00023766"/>
    </source>
</evidence>
<evidence type="ECO:0000256" key="13">
    <source>
        <dbReference type="ARBA" id="ARBA00023134"/>
    </source>
</evidence>
<keyword evidence="9" id="KW-1002">Plastid outer membrane</keyword>
<dbReference type="Gramene" id="ONK57100">
    <property type="protein sequence ID" value="ONK57100"/>
    <property type="gene ID" value="A4U43_C10F16620"/>
</dbReference>
<comment type="cofactor">
    <cofactor evidence="1">
        <name>Mg(2+)</name>
        <dbReference type="ChEBI" id="CHEBI:18420"/>
    </cofactor>
</comment>
<name>A0A5P1E3H0_ASPOF</name>
<dbReference type="CDD" id="cd01853">
    <property type="entry name" value="Toc34_like"/>
    <property type="match status" value="1"/>
</dbReference>
<keyword evidence="13" id="KW-0342">GTP-binding</keyword>
<evidence type="ECO:0000256" key="14">
    <source>
        <dbReference type="ARBA" id="ARBA00023136"/>
    </source>
</evidence>
<keyword evidence="5" id="KW-0812">Transmembrane</keyword>
<evidence type="ECO:0000256" key="4">
    <source>
        <dbReference type="ARBA" id="ARBA00022640"/>
    </source>
</evidence>
<evidence type="ECO:0000256" key="16">
    <source>
        <dbReference type="ARBA" id="ARBA00023775"/>
    </source>
</evidence>
<keyword evidence="4" id="KW-0934">Plastid</keyword>
<dbReference type="AlphaFoldDB" id="A0A5P1E3H0"/>
<evidence type="ECO:0000256" key="9">
    <source>
        <dbReference type="ARBA" id="ARBA00022805"/>
    </source>
</evidence>
<dbReference type="Pfam" id="PF04548">
    <property type="entry name" value="AIG1"/>
    <property type="match status" value="1"/>
</dbReference>
<keyword evidence="2" id="KW-0813">Transport</keyword>
<dbReference type="InterPro" id="IPR005690">
    <property type="entry name" value="Toc86_159"/>
</dbReference>
<dbReference type="PANTHER" id="PTHR10903">
    <property type="entry name" value="GTPASE, IMAP FAMILY MEMBER-RELATED"/>
    <property type="match status" value="1"/>
</dbReference>
<gene>
    <name evidence="20" type="ORF">A4U43_C10F16620</name>
</gene>
<dbReference type="Proteomes" id="UP000243459">
    <property type="component" value="Chromosome 10"/>
</dbReference>
<dbReference type="OrthoDB" id="8954335at2759"/>
<keyword evidence="12" id="KW-1133">Transmembrane helix</keyword>
<evidence type="ECO:0000256" key="1">
    <source>
        <dbReference type="ARBA" id="ARBA00001946"/>
    </source>
</evidence>
<sequence length="1215" mass="133464">MENGVAVVNGDDRALKFESTDLVEESKGSVRDSEGNLKLESTDNGLNGLEEDSVEESKGSVRGSEENDEFEEAELDRESFYTPAYRHMGSDSQDLQEADFDSVESADGVDGEDGDNQDREAKEVVDSSNVEELGSGNKEEVFDTKLNGVEVDRVTRVAEDQEEKEMVDDLCAVEQEEVIPDKTDVQVSDQSGEDREGVGSGEEEEVFVTKLNGLEGDDVVKEGSFGSKDVGEKGFENGDKELTEDKLDNGECNGTVSDEGHNVLHEILENGLSLVASSDEICVGTASKSKEQAPADEICVEAVTQSEEQTHVDERGVDTGTKSKEQTHVDEMGVDTDVKFKEELPNESVKHMVNDSVELDSTYDDQTTYMQREAVHSPSPLSVTANGITTRSYASVVKESTPDGKLEQAKEDGSSCDSKSEVKENSIKDDDDKKSMSKASSSTAPVLPEGSGGPSLPSRPAGLGTSAPLLEPGPRALQQPRANGVAPQRRSQASEEPANDDPEDNDETHEKLQKIRVKFLRLTHRLGQTPHNVVVAQVLYRLGLAEQLRRNTNRPGVFSFDRASVMAEQLESSGREPLDFSCTIMVIGKTGAGKSATINSVLDEVKLHTDAFQSATKKVQEIVGTVQGIKVRIIDTPGLYPSFSDQWRNEKILHSVKRFISKSPPDIVLYFDRMDMQSRDYGDVPLLRSITDVFGSSIWFNAIIVLTHAASAPPDGPNNTPMSYEMFVTQRSHVVQQAIRQAAQDLRLMNPVSLVENHSACRMNRAGQRVLPNGQVWKPHLLLLSFASKILAEANTLLQLQDAPAGRPFAARSRAPPLPFFLSSLLQSRPQLKLPEEQLGDSFNEEEGLDEASDSDDGSDDYDELPPFRTLNKSQLAKLSRAQQKAYFEELDYREKLFFRKQLKEEKRRRKLMKNMAEATKDLPVDQNENVEEENNGPASVPVPMPDLVLPTSFDSDNPTHRYRFLDTSNQWIVRPVLENHVWDHDVGYDGLNVERLLVIKDKIPVSVSGQLTKDKKDCTFQMELASSIKHSDAGATSLGLDMQTVGKDMAYTFRGESRIKNFRRNNTAVGGSVTVLGDSVSAGAKIEDNLVVNKRLKLLMSGGVMAGRGDVAYGGRLEGTLRDKDYPIGRALSTLALSVVDWHGDLAIGCNVQSQIPLGRGTNVVAHANLNNKGTGQVGIRLNSSEQLQIALVALVPLFRHVKRVLFGSSQTFD</sequence>
<keyword evidence="3" id="KW-0150">Chloroplast</keyword>
<proteinExistence type="inferred from homology"/>
<dbReference type="PROSITE" id="PS51720">
    <property type="entry name" value="G_AIG1"/>
    <property type="match status" value="1"/>
</dbReference>
<feature type="domain" description="AIG1-type G" evidence="19">
    <location>
        <begin position="579"/>
        <end position="808"/>
    </location>
</feature>
<evidence type="ECO:0000313" key="20">
    <source>
        <dbReference type="EMBL" id="ONK57100.1"/>
    </source>
</evidence>
<keyword evidence="10" id="KW-0460">Magnesium</keyword>
<keyword evidence="11" id="KW-0653">Protein transport</keyword>
<feature type="compositionally biased region" description="Acidic residues" evidence="18">
    <location>
        <begin position="66"/>
        <end position="75"/>
    </location>
</feature>
<feature type="region of interest" description="Disordered" evidence="18">
    <location>
        <begin position="399"/>
        <end position="510"/>
    </location>
</feature>
<evidence type="ECO:0000256" key="5">
    <source>
        <dbReference type="ARBA" id="ARBA00022692"/>
    </source>
</evidence>
<feature type="region of interest" description="Disordered" evidence="18">
    <location>
        <begin position="19"/>
        <end position="139"/>
    </location>
</feature>
<comment type="function">
    <text evidence="17">GTPase involved in protein precursor import into chloroplasts. Seems to recognize chloroplast-destined precursor proteins and regulate their presentation to the translocation channel through GTP hydrolysis. Probably specialized in the import of nuclear encoded non-photosynthetic preproteins from the cytoplasm to the chloroplast.</text>
</comment>
<feature type="compositionally biased region" description="Basic and acidic residues" evidence="18">
    <location>
        <begin position="229"/>
        <end position="249"/>
    </location>
</feature>
<evidence type="ECO:0000256" key="6">
    <source>
        <dbReference type="ARBA" id="ARBA00022723"/>
    </source>
</evidence>
<keyword evidence="7" id="KW-0547">Nucleotide-binding</keyword>
<dbReference type="GO" id="GO:0009707">
    <property type="term" value="C:chloroplast outer membrane"/>
    <property type="evidence" value="ECO:0007669"/>
    <property type="project" value="UniProtKB-SubCell"/>
</dbReference>
<organism evidence="20 21">
    <name type="scientific">Asparagus officinalis</name>
    <name type="common">Garden asparagus</name>
    <dbReference type="NCBI Taxonomy" id="4686"/>
    <lineage>
        <taxon>Eukaryota</taxon>
        <taxon>Viridiplantae</taxon>
        <taxon>Streptophyta</taxon>
        <taxon>Embryophyta</taxon>
        <taxon>Tracheophyta</taxon>
        <taxon>Spermatophyta</taxon>
        <taxon>Magnoliopsida</taxon>
        <taxon>Liliopsida</taxon>
        <taxon>Asparagales</taxon>
        <taxon>Asparagaceae</taxon>
        <taxon>Asparagoideae</taxon>
        <taxon>Asparagus</taxon>
    </lineage>
</organism>
<protein>
    <recommendedName>
        <fullName evidence="19">AIG1-type G domain-containing protein</fullName>
    </recommendedName>
</protein>
<evidence type="ECO:0000256" key="10">
    <source>
        <dbReference type="ARBA" id="ARBA00022842"/>
    </source>
</evidence>
<comment type="similarity">
    <text evidence="16">Belongs to the TRAFAC class TrmE-Era-EngA-EngB-Septin-like GTPase superfamily. AIG1/Toc34/Toc159-like paraseptin GTPase family. TOC159 subfamily.</text>
</comment>
<feature type="compositionally biased region" description="Acidic residues" evidence="18">
    <location>
        <begin position="843"/>
        <end position="864"/>
    </location>
</feature>
<dbReference type="NCBIfam" id="TIGR00993">
    <property type="entry name" value="3a0901s04IAP86"/>
    <property type="match status" value="1"/>
</dbReference>
<feature type="compositionally biased region" description="Basic and acidic residues" evidence="18">
    <location>
        <begin position="116"/>
        <end position="125"/>
    </location>
</feature>